<evidence type="ECO:0000313" key="3">
    <source>
        <dbReference type="Proteomes" id="UP000324222"/>
    </source>
</evidence>
<evidence type="ECO:0000313" key="2">
    <source>
        <dbReference type="EMBL" id="MPC89745.1"/>
    </source>
</evidence>
<sequence>MIGYTPDVGGSVCVPGVIQSATGPVSYRVLLENGRVVRRHVDQIRQRHSTLLEVKPPAAILPQQEDALEPNSTPSAERVPASSSPHVNT</sequence>
<dbReference type="Proteomes" id="UP000324222">
    <property type="component" value="Unassembled WGS sequence"/>
</dbReference>
<dbReference type="EMBL" id="VSRR010082030">
    <property type="protein sequence ID" value="MPC89745.1"/>
    <property type="molecule type" value="Genomic_DNA"/>
</dbReference>
<gene>
    <name evidence="2" type="ORF">E2C01_084704</name>
</gene>
<comment type="caution">
    <text evidence="2">The sequence shown here is derived from an EMBL/GenBank/DDBJ whole genome shotgun (WGS) entry which is preliminary data.</text>
</comment>
<organism evidence="2 3">
    <name type="scientific">Portunus trituberculatus</name>
    <name type="common">Swimming crab</name>
    <name type="synonym">Neptunus trituberculatus</name>
    <dbReference type="NCBI Taxonomy" id="210409"/>
    <lineage>
        <taxon>Eukaryota</taxon>
        <taxon>Metazoa</taxon>
        <taxon>Ecdysozoa</taxon>
        <taxon>Arthropoda</taxon>
        <taxon>Crustacea</taxon>
        <taxon>Multicrustacea</taxon>
        <taxon>Malacostraca</taxon>
        <taxon>Eumalacostraca</taxon>
        <taxon>Eucarida</taxon>
        <taxon>Decapoda</taxon>
        <taxon>Pleocyemata</taxon>
        <taxon>Brachyura</taxon>
        <taxon>Eubrachyura</taxon>
        <taxon>Portunoidea</taxon>
        <taxon>Portunidae</taxon>
        <taxon>Portuninae</taxon>
        <taxon>Portunus</taxon>
    </lineage>
</organism>
<dbReference type="AlphaFoldDB" id="A0A5B7J4Q1"/>
<name>A0A5B7J4Q1_PORTR</name>
<accession>A0A5B7J4Q1</accession>
<feature type="compositionally biased region" description="Polar residues" evidence="1">
    <location>
        <begin position="70"/>
        <end position="89"/>
    </location>
</feature>
<proteinExistence type="predicted"/>
<evidence type="ECO:0000256" key="1">
    <source>
        <dbReference type="SAM" id="MobiDB-lite"/>
    </source>
</evidence>
<reference evidence="2 3" key="1">
    <citation type="submission" date="2019-05" db="EMBL/GenBank/DDBJ databases">
        <title>Another draft genome of Portunus trituberculatus and its Hox gene families provides insights of decapod evolution.</title>
        <authorList>
            <person name="Jeong J.-H."/>
            <person name="Song I."/>
            <person name="Kim S."/>
            <person name="Choi T."/>
            <person name="Kim D."/>
            <person name="Ryu S."/>
            <person name="Kim W."/>
        </authorList>
    </citation>
    <scope>NUCLEOTIDE SEQUENCE [LARGE SCALE GENOMIC DNA]</scope>
    <source>
        <tissue evidence="2">Muscle</tissue>
    </source>
</reference>
<dbReference type="OrthoDB" id="6428437at2759"/>
<protein>
    <submittedName>
        <fullName evidence="2">Uncharacterized protein</fullName>
    </submittedName>
</protein>
<keyword evidence="3" id="KW-1185">Reference proteome</keyword>
<feature type="region of interest" description="Disordered" evidence="1">
    <location>
        <begin position="55"/>
        <end position="89"/>
    </location>
</feature>